<keyword evidence="1" id="KW-0418">Kinase</keyword>
<dbReference type="RefSeq" id="WP_206847425.1">
    <property type="nucleotide sequence ID" value="NZ_CP065956.1"/>
</dbReference>
<reference evidence="1 2" key="1">
    <citation type="submission" date="2020-12" db="EMBL/GenBank/DDBJ databases">
        <authorList>
            <person name="Awala S.I."/>
            <person name="Gwak J.-H."/>
            <person name="Kim S.-J."/>
            <person name="Rhee S.-K."/>
        </authorList>
    </citation>
    <scope>NUCLEOTIDE SEQUENCE [LARGE SCALE GENOMIC DNA]</scope>
    <source>
        <strain evidence="1 2">IT5</strain>
    </source>
</reference>
<dbReference type="GO" id="GO:0016301">
    <property type="term" value="F:kinase activity"/>
    <property type="evidence" value="ECO:0007669"/>
    <property type="project" value="UniProtKB-KW"/>
</dbReference>
<organism evidence="1 2">
    <name type="scientific">Candidatus Methylacidiphilum infernorum</name>
    <dbReference type="NCBI Taxonomy" id="511746"/>
    <lineage>
        <taxon>Bacteria</taxon>
        <taxon>Pseudomonadati</taxon>
        <taxon>Verrucomicrobiota</taxon>
        <taxon>Methylacidiphilae</taxon>
        <taxon>Methylacidiphilales</taxon>
        <taxon>Methylacidiphilaceae</taxon>
        <taxon>Methylacidiphilum (ex Ratnadevi et al. 2023)</taxon>
    </lineage>
</organism>
<dbReference type="SUPFAM" id="SSF56112">
    <property type="entry name" value="Protein kinase-like (PK-like)"/>
    <property type="match status" value="1"/>
</dbReference>
<dbReference type="InterPro" id="IPR011009">
    <property type="entry name" value="Kinase-like_dom_sf"/>
</dbReference>
<dbReference type="Proteomes" id="UP000663088">
    <property type="component" value="Chromosome"/>
</dbReference>
<dbReference type="Gene3D" id="3.90.1200.10">
    <property type="match status" value="1"/>
</dbReference>
<dbReference type="Gene3D" id="3.30.200.20">
    <property type="entry name" value="Phosphorylase Kinase, domain 1"/>
    <property type="match status" value="1"/>
</dbReference>
<sequence>MFSSFLPFNPKKKRIPKNSEDWKKNFPELFFLEEDCPKIEAYLKANHFLQPGERVLSSQSSKGSTIDKMVKVQTNNRTVILKQARPWIEAFPLSRAPMSRISREVEFYNMAFGDPFLRSFISQPLLVDKANYLLILPDDTTKDFSEIYSKESFSMHDLAAIVEFLSYLHNRFFNARPILRFENQAMRKYHWRSLFVMPFKLKKNRAFSENEKQLEVLIRRFMSDWKFYAAMKQAGYRYLDQGPTLIHGNFQPGCWFQRINGPEIRGFESMICGRPEIDLGFLLAHLLLSNLPEHILYVLNHYKPVKGFDWDFAFKIAGAEIFRNIVQPLSSSKLPISALAKKKLLWTSYKMLIEKPDIINQIALSSK</sequence>
<gene>
    <name evidence="1" type="ORF">EM20IM_00950</name>
</gene>
<evidence type="ECO:0000313" key="2">
    <source>
        <dbReference type="Proteomes" id="UP000663088"/>
    </source>
</evidence>
<keyword evidence="1" id="KW-0808">Transferase</keyword>
<evidence type="ECO:0000313" key="1">
    <source>
        <dbReference type="EMBL" id="QSR86973.1"/>
    </source>
</evidence>
<accession>A0ABX7PWE4</accession>
<dbReference type="EMBL" id="CP065956">
    <property type="protein sequence ID" value="QSR86973.1"/>
    <property type="molecule type" value="Genomic_DNA"/>
</dbReference>
<name>A0ABX7PWE4_9BACT</name>
<protein>
    <submittedName>
        <fullName evidence="1">Methylthioribose kinase</fullName>
    </submittedName>
</protein>
<proteinExistence type="predicted"/>
<keyword evidence="2" id="KW-1185">Reference proteome</keyword>